<dbReference type="CDD" id="cd00075">
    <property type="entry name" value="HATPase"/>
    <property type="match status" value="1"/>
</dbReference>
<dbReference type="FunFam" id="3.30.565.10:FF:000006">
    <property type="entry name" value="Sensor histidine kinase WalK"/>
    <property type="match status" value="1"/>
</dbReference>
<evidence type="ECO:0000256" key="2">
    <source>
        <dbReference type="ARBA" id="ARBA00004370"/>
    </source>
</evidence>
<dbReference type="OrthoDB" id="9809766at2"/>
<feature type="transmembrane region" description="Helical" evidence="11">
    <location>
        <begin position="148"/>
        <end position="167"/>
    </location>
</feature>
<dbReference type="RefSeq" id="WP_094199048.1">
    <property type="nucleotide sequence ID" value="NZ_NBIM01000001.1"/>
</dbReference>
<proteinExistence type="predicted"/>
<sequence length="443" mass="49378">MSCAPINPRFTTGLTLTLWYLVLMTLVTGGLLLAGDHLLGKRLLDKDRQLVTTLLDNYQRVSSDAGPDKLLHVLERDREFLLLSHYRVRFSDRAQQLLFSAGPALPAEVDGQLADGSWHQGRQLDGYRLQVALSAQPRQQDLARYRQTMLQLLLPMLLISLGLVAWLTRRTLRPIRALIHRIGSLQRDGLDRPVPQTASTHTELGQLILLFNQQMARIHRLVSGLRHALDSAAHDLRTPLTRQRLSLEQALASKAPQHWYDSLLDCAEENQRMEAQLGYLLAITAAEQGLDPARLEPCDLSRLLEEVAELYELAAEDKEITLTTELAPELVIHGDPQALSQAFANLLDNAIKYTPAGGEVKLLARRQGSAIEVIVEDTGMGISEADLPHIFERLYRADRSRHSPGHGLGLALVKAILDGHQAPVEVTSGREATRFYCTFSAEH</sequence>
<keyword evidence="9" id="KW-0902">Two-component regulatory system</keyword>
<feature type="domain" description="HAMP" evidence="13">
    <location>
        <begin position="169"/>
        <end position="223"/>
    </location>
</feature>
<dbReference type="Proteomes" id="UP000242757">
    <property type="component" value="Unassembled WGS sequence"/>
</dbReference>
<keyword evidence="6 11" id="KW-0812">Transmembrane</keyword>
<evidence type="ECO:0000256" key="9">
    <source>
        <dbReference type="ARBA" id="ARBA00023012"/>
    </source>
</evidence>
<evidence type="ECO:0000256" key="4">
    <source>
        <dbReference type="ARBA" id="ARBA00022553"/>
    </source>
</evidence>
<dbReference type="GO" id="GO:0000155">
    <property type="term" value="F:phosphorelay sensor kinase activity"/>
    <property type="evidence" value="ECO:0007669"/>
    <property type="project" value="InterPro"/>
</dbReference>
<dbReference type="InterPro" id="IPR004358">
    <property type="entry name" value="Sig_transdc_His_kin-like_C"/>
</dbReference>
<dbReference type="InterPro" id="IPR050428">
    <property type="entry name" value="TCS_sensor_his_kinase"/>
</dbReference>
<comment type="catalytic activity">
    <reaction evidence="1">
        <text>ATP + protein L-histidine = ADP + protein N-phospho-L-histidine.</text>
        <dbReference type="EC" id="2.7.13.3"/>
    </reaction>
</comment>
<evidence type="ECO:0000256" key="10">
    <source>
        <dbReference type="ARBA" id="ARBA00023136"/>
    </source>
</evidence>
<dbReference type="GO" id="GO:0005886">
    <property type="term" value="C:plasma membrane"/>
    <property type="evidence" value="ECO:0007669"/>
    <property type="project" value="UniProtKB-ARBA"/>
</dbReference>
<accession>A0A233RFV4</accession>
<keyword evidence="10 11" id="KW-0472">Membrane</keyword>
<keyword evidence="4" id="KW-0597">Phosphoprotein</keyword>
<feature type="transmembrane region" description="Helical" evidence="11">
    <location>
        <begin position="18"/>
        <end position="39"/>
    </location>
</feature>
<keyword evidence="5" id="KW-0808">Transferase</keyword>
<dbReference type="Gene3D" id="3.30.565.10">
    <property type="entry name" value="Histidine kinase-like ATPase, C-terminal domain"/>
    <property type="match status" value="1"/>
</dbReference>
<evidence type="ECO:0000313" key="14">
    <source>
        <dbReference type="EMBL" id="OXY82269.1"/>
    </source>
</evidence>
<dbReference type="InterPro" id="IPR003594">
    <property type="entry name" value="HATPase_dom"/>
</dbReference>
<dbReference type="EC" id="2.7.13.3" evidence="3"/>
<dbReference type="SUPFAM" id="SSF55874">
    <property type="entry name" value="ATPase domain of HSP90 chaperone/DNA topoisomerase II/histidine kinase"/>
    <property type="match status" value="1"/>
</dbReference>
<dbReference type="InterPro" id="IPR005467">
    <property type="entry name" value="His_kinase_dom"/>
</dbReference>
<evidence type="ECO:0000259" key="12">
    <source>
        <dbReference type="PROSITE" id="PS50109"/>
    </source>
</evidence>
<dbReference type="SMART" id="SM00387">
    <property type="entry name" value="HATPase_c"/>
    <property type="match status" value="1"/>
</dbReference>
<dbReference type="AlphaFoldDB" id="A0A233RFV4"/>
<evidence type="ECO:0000313" key="15">
    <source>
        <dbReference type="Proteomes" id="UP000242757"/>
    </source>
</evidence>
<evidence type="ECO:0000256" key="7">
    <source>
        <dbReference type="ARBA" id="ARBA00022777"/>
    </source>
</evidence>
<dbReference type="PROSITE" id="PS50109">
    <property type="entry name" value="HIS_KIN"/>
    <property type="match status" value="1"/>
</dbReference>
<dbReference type="InterPro" id="IPR003661">
    <property type="entry name" value="HisK_dim/P_dom"/>
</dbReference>
<keyword evidence="7" id="KW-0418">Kinase</keyword>
<dbReference type="Pfam" id="PF02518">
    <property type="entry name" value="HATPase_c"/>
    <property type="match status" value="1"/>
</dbReference>
<name>A0A233RFV4_9GAMM</name>
<evidence type="ECO:0000259" key="13">
    <source>
        <dbReference type="PROSITE" id="PS50885"/>
    </source>
</evidence>
<dbReference type="EMBL" id="NBIM01000001">
    <property type="protein sequence ID" value="OXY82269.1"/>
    <property type="molecule type" value="Genomic_DNA"/>
</dbReference>
<dbReference type="CDD" id="cd00082">
    <property type="entry name" value="HisKA"/>
    <property type="match status" value="1"/>
</dbReference>
<evidence type="ECO:0000256" key="5">
    <source>
        <dbReference type="ARBA" id="ARBA00022679"/>
    </source>
</evidence>
<keyword evidence="15" id="KW-1185">Reference proteome</keyword>
<dbReference type="PRINTS" id="PR00344">
    <property type="entry name" value="BCTRLSENSOR"/>
</dbReference>
<comment type="caution">
    <text evidence="14">The sequence shown here is derived from an EMBL/GenBank/DDBJ whole genome shotgun (WGS) entry which is preliminary data.</text>
</comment>
<keyword evidence="8 11" id="KW-1133">Transmembrane helix</keyword>
<dbReference type="InterPro" id="IPR003660">
    <property type="entry name" value="HAMP_dom"/>
</dbReference>
<comment type="subcellular location">
    <subcellularLocation>
        <location evidence="2">Membrane</location>
    </subcellularLocation>
</comment>
<dbReference type="SUPFAM" id="SSF47384">
    <property type="entry name" value="Homodimeric domain of signal transducing histidine kinase"/>
    <property type="match status" value="1"/>
</dbReference>
<organism evidence="14 15">
    <name type="scientific">Oceanimonas doudoroffii</name>
    <dbReference type="NCBI Taxonomy" id="84158"/>
    <lineage>
        <taxon>Bacteria</taxon>
        <taxon>Pseudomonadati</taxon>
        <taxon>Pseudomonadota</taxon>
        <taxon>Gammaproteobacteria</taxon>
        <taxon>Aeromonadales</taxon>
        <taxon>Aeromonadaceae</taxon>
        <taxon>Oceanimonas</taxon>
    </lineage>
</organism>
<evidence type="ECO:0000256" key="1">
    <source>
        <dbReference type="ARBA" id="ARBA00000085"/>
    </source>
</evidence>
<dbReference type="InterPro" id="IPR036890">
    <property type="entry name" value="HATPase_C_sf"/>
</dbReference>
<dbReference type="PANTHER" id="PTHR45436:SF5">
    <property type="entry name" value="SENSOR HISTIDINE KINASE TRCS"/>
    <property type="match status" value="1"/>
</dbReference>
<dbReference type="Gene3D" id="6.10.340.10">
    <property type="match status" value="1"/>
</dbReference>
<dbReference type="PROSITE" id="PS50885">
    <property type="entry name" value="HAMP"/>
    <property type="match status" value="1"/>
</dbReference>
<dbReference type="SMART" id="SM00388">
    <property type="entry name" value="HisKA"/>
    <property type="match status" value="1"/>
</dbReference>
<protein>
    <recommendedName>
        <fullName evidence="3">histidine kinase</fullName>
        <ecNumber evidence="3">2.7.13.3</ecNumber>
    </recommendedName>
</protein>
<gene>
    <name evidence="14" type="ORF">B6S08_01645</name>
</gene>
<dbReference type="SMART" id="SM00304">
    <property type="entry name" value="HAMP"/>
    <property type="match status" value="1"/>
</dbReference>
<feature type="domain" description="Histidine kinase" evidence="12">
    <location>
        <begin position="231"/>
        <end position="443"/>
    </location>
</feature>
<dbReference type="InterPro" id="IPR036097">
    <property type="entry name" value="HisK_dim/P_sf"/>
</dbReference>
<dbReference type="PANTHER" id="PTHR45436">
    <property type="entry name" value="SENSOR HISTIDINE KINASE YKOH"/>
    <property type="match status" value="1"/>
</dbReference>
<reference evidence="14 15" key="1">
    <citation type="submission" date="2017-08" db="EMBL/GenBank/DDBJ databases">
        <title>A Genome Sequence of Oceanimonas doudoroffii ATCC 27123T.</title>
        <authorList>
            <person name="Brennan M.A."/>
            <person name="Maclea K.S."/>
            <person name="Mcclelland W.D."/>
            <person name="Trachtenberg A.M."/>
        </authorList>
    </citation>
    <scope>NUCLEOTIDE SEQUENCE [LARGE SCALE GENOMIC DNA]</scope>
    <source>
        <strain evidence="14 15">ATCC 27123</strain>
    </source>
</reference>
<evidence type="ECO:0000256" key="8">
    <source>
        <dbReference type="ARBA" id="ARBA00022989"/>
    </source>
</evidence>
<evidence type="ECO:0000256" key="3">
    <source>
        <dbReference type="ARBA" id="ARBA00012438"/>
    </source>
</evidence>
<evidence type="ECO:0000256" key="6">
    <source>
        <dbReference type="ARBA" id="ARBA00022692"/>
    </source>
</evidence>
<evidence type="ECO:0000256" key="11">
    <source>
        <dbReference type="SAM" id="Phobius"/>
    </source>
</evidence>